<organism evidence="3 4">
    <name type="scientific">Methylocella silvestris</name>
    <dbReference type="NCBI Taxonomy" id="199596"/>
    <lineage>
        <taxon>Bacteria</taxon>
        <taxon>Pseudomonadati</taxon>
        <taxon>Pseudomonadota</taxon>
        <taxon>Alphaproteobacteria</taxon>
        <taxon>Hyphomicrobiales</taxon>
        <taxon>Beijerinckiaceae</taxon>
        <taxon>Methylocella</taxon>
    </lineage>
</organism>
<feature type="chain" id="PRO_5014471315" description="Flagellar basal body-associated protein FliL" evidence="2">
    <location>
        <begin position="24"/>
        <end position="149"/>
    </location>
</feature>
<accession>A0A2J7TMF1</accession>
<gene>
    <name evidence="3" type="ORF">CR492_03460</name>
</gene>
<evidence type="ECO:0000256" key="1">
    <source>
        <dbReference type="SAM" id="MobiDB-lite"/>
    </source>
</evidence>
<feature type="signal peptide" evidence="2">
    <location>
        <begin position="1"/>
        <end position="23"/>
    </location>
</feature>
<evidence type="ECO:0000313" key="4">
    <source>
        <dbReference type="Proteomes" id="UP000236286"/>
    </source>
</evidence>
<dbReference type="EMBL" id="PDZR01000001">
    <property type="protein sequence ID" value="PNG27955.1"/>
    <property type="molecule type" value="Genomic_DNA"/>
</dbReference>
<evidence type="ECO:0000313" key="3">
    <source>
        <dbReference type="EMBL" id="PNG27955.1"/>
    </source>
</evidence>
<feature type="region of interest" description="Disordered" evidence="1">
    <location>
        <begin position="26"/>
        <end position="46"/>
    </location>
</feature>
<dbReference type="Proteomes" id="UP000236286">
    <property type="component" value="Unassembled WGS sequence"/>
</dbReference>
<feature type="compositionally biased region" description="Basic and acidic residues" evidence="1">
    <location>
        <begin position="37"/>
        <end position="46"/>
    </location>
</feature>
<protein>
    <recommendedName>
        <fullName evidence="5">Flagellar basal body-associated protein FliL</fullName>
    </recommendedName>
</protein>
<reference evidence="3 4" key="1">
    <citation type="submission" date="2017-10" db="EMBL/GenBank/DDBJ databases">
        <title>Genome announcement of Methylocella silvestris TVC from permafrost.</title>
        <authorList>
            <person name="Wang J."/>
            <person name="Geng K."/>
            <person name="Ul-Haque F."/>
            <person name="Crombie A.T."/>
            <person name="Street L.E."/>
            <person name="Wookey P.A."/>
            <person name="Murrell J.C."/>
            <person name="Pratscher J."/>
        </authorList>
    </citation>
    <scope>NUCLEOTIDE SEQUENCE [LARGE SCALE GENOMIC DNA]</scope>
    <source>
        <strain evidence="3 4">TVC</strain>
    </source>
</reference>
<proteinExistence type="predicted"/>
<evidence type="ECO:0000256" key="2">
    <source>
        <dbReference type="SAM" id="SignalP"/>
    </source>
</evidence>
<evidence type="ECO:0008006" key="5">
    <source>
        <dbReference type="Google" id="ProtNLM"/>
    </source>
</evidence>
<name>A0A2J7TMF1_METSI</name>
<dbReference type="AlphaFoldDB" id="A0A2J7TMF1"/>
<comment type="caution">
    <text evidence="3">The sequence shown here is derived from an EMBL/GenBank/DDBJ whole genome shotgun (WGS) entry which is preliminary data.</text>
</comment>
<sequence length="149" mass="16740">MIRTAASCAWILAVTLTATYLGATWKSPPEQSTDSRQSPEHLERKKTEPISVPVIADGNVAGYVVAQFIYLVDPEALKRLAAPPDAFITDEAFRKLYVEKIDFAHLEKFDLQALTRFLTTQVNRRLGADIIKDILVDQFNFISKNDISK</sequence>
<keyword evidence="2" id="KW-0732">Signal</keyword>